<sequence length="348" mass="38051">MSVINVGIVGTGIFARDRHLPSYKELSDKFKVVSCYNRTRSKAEEFAKLADIPKNKVFNSIEEIVADPEVELIDALVPVQFNLDVVKTCLKAGKPVSLEKPIAATMQQARALVKLTDDSDVPVSIGENWLHLESIAALKKAVKEIGPIVSFTYNSTGAFVTKNKYLSTSWRQHPEHIGGFLSDGGVHQLALLTSVLGEIKSVSALTKQVRKESGADDIVFSTVKLKSDVIGTFTYGSAFGQTNKWTVFKIYGLNGSVFLDISDKKEPKITVFVGGCAEENLKNETITVKEDESFGVNAEFVNFYQAVVAKDKNLILGTPRTCFHHLACVAAFLESSSKNGDHVDVETV</sequence>
<dbReference type="GO" id="GO:0005737">
    <property type="term" value="C:cytoplasm"/>
    <property type="evidence" value="ECO:0007669"/>
    <property type="project" value="TreeGrafter"/>
</dbReference>
<keyword evidence="4" id="KW-1185">Reference proteome</keyword>
<evidence type="ECO:0008006" key="5">
    <source>
        <dbReference type="Google" id="ProtNLM"/>
    </source>
</evidence>
<reference evidence="4" key="1">
    <citation type="submission" date="2018-06" db="EMBL/GenBank/DDBJ databases">
        <authorList>
            <person name="Guldener U."/>
        </authorList>
    </citation>
    <scope>NUCLEOTIDE SEQUENCE [LARGE SCALE GENOMIC DNA]</scope>
    <source>
        <strain evidence="4">UTAD17</strain>
    </source>
</reference>
<dbReference type="EMBL" id="UFAJ01000371">
    <property type="protein sequence ID" value="SSD60502.1"/>
    <property type="molecule type" value="Genomic_DNA"/>
</dbReference>
<dbReference type="InterPro" id="IPR036291">
    <property type="entry name" value="NAD(P)-bd_dom_sf"/>
</dbReference>
<dbReference type="GO" id="GO:0016491">
    <property type="term" value="F:oxidoreductase activity"/>
    <property type="evidence" value="ECO:0007669"/>
    <property type="project" value="TreeGrafter"/>
</dbReference>
<dbReference type="InterPro" id="IPR004104">
    <property type="entry name" value="Gfo/Idh/MocA-like_OxRdtase_C"/>
</dbReference>
<evidence type="ECO:0000313" key="3">
    <source>
        <dbReference type="EMBL" id="SSD60502.1"/>
    </source>
</evidence>
<organism evidence="3 4">
    <name type="scientific">Saccharomycodes ludwigii</name>
    <dbReference type="NCBI Taxonomy" id="36035"/>
    <lineage>
        <taxon>Eukaryota</taxon>
        <taxon>Fungi</taxon>
        <taxon>Dikarya</taxon>
        <taxon>Ascomycota</taxon>
        <taxon>Saccharomycotina</taxon>
        <taxon>Saccharomycetes</taxon>
        <taxon>Saccharomycodales</taxon>
        <taxon>Saccharomycodaceae</taxon>
        <taxon>Saccharomycodes</taxon>
    </lineage>
</organism>
<dbReference type="GO" id="GO:0006740">
    <property type="term" value="P:NADPH regeneration"/>
    <property type="evidence" value="ECO:0007669"/>
    <property type="project" value="TreeGrafter"/>
</dbReference>
<dbReference type="GO" id="GO:0000166">
    <property type="term" value="F:nucleotide binding"/>
    <property type="evidence" value="ECO:0007669"/>
    <property type="project" value="InterPro"/>
</dbReference>
<gene>
    <name evidence="3" type="ORF">SCODWIG_02263</name>
</gene>
<dbReference type="Gene3D" id="3.40.50.720">
    <property type="entry name" value="NAD(P)-binding Rossmann-like Domain"/>
    <property type="match status" value="1"/>
</dbReference>
<protein>
    <recommendedName>
        <fullName evidence="5">Oxidoreductase</fullName>
    </recommendedName>
</protein>
<dbReference type="AlphaFoldDB" id="A0A376B777"/>
<dbReference type="PANTHER" id="PTHR42840">
    <property type="entry name" value="NAD(P)-BINDING ROSSMANN-FOLD SUPERFAMILY PROTEIN-RELATED"/>
    <property type="match status" value="1"/>
</dbReference>
<dbReference type="VEuPathDB" id="FungiDB:SCODWIG_02263"/>
<proteinExistence type="predicted"/>
<dbReference type="PANTHER" id="PTHR42840:SF5">
    <property type="entry name" value="NAD(P)-BINDING ROSSMANN-FOLD SUPERFAMILY PROTEIN"/>
    <property type="match status" value="1"/>
</dbReference>
<dbReference type="InterPro" id="IPR000683">
    <property type="entry name" value="Gfo/Idh/MocA-like_OxRdtase_N"/>
</dbReference>
<accession>A0A376B777</accession>
<feature type="domain" description="Gfo/Idh/MocA-like oxidoreductase N-terminal" evidence="1">
    <location>
        <begin position="4"/>
        <end position="126"/>
    </location>
</feature>
<dbReference type="Pfam" id="PF02894">
    <property type="entry name" value="GFO_IDH_MocA_C"/>
    <property type="match status" value="1"/>
</dbReference>
<evidence type="ECO:0000313" key="4">
    <source>
        <dbReference type="Proteomes" id="UP000262825"/>
    </source>
</evidence>
<name>A0A376B777_9ASCO</name>
<dbReference type="SUPFAM" id="SSF55347">
    <property type="entry name" value="Glyceraldehyde-3-phosphate dehydrogenase-like, C-terminal domain"/>
    <property type="match status" value="1"/>
</dbReference>
<dbReference type="Proteomes" id="UP000262825">
    <property type="component" value="Unassembled WGS sequence"/>
</dbReference>
<evidence type="ECO:0000259" key="2">
    <source>
        <dbReference type="Pfam" id="PF02894"/>
    </source>
</evidence>
<dbReference type="Gene3D" id="3.30.360.10">
    <property type="entry name" value="Dihydrodipicolinate Reductase, domain 2"/>
    <property type="match status" value="1"/>
</dbReference>
<dbReference type="Pfam" id="PF01408">
    <property type="entry name" value="GFO_IDH_MocA"/>
    <property type="match status" value="1"/>
</dbReference>
<feature type="domain" description="Gfo/Idh/MocA-like oxidoreductase C-terminal" evidence="2">
    <location>
        <begin position="139"/>
        <end position="340"/>
    </location>
</feature>
<evidence type="ECO:0000259" key="1">
    <source>
        <dbReference type="Pfam" id="PF01408"/>
    </source>
</evidence>
<dbReference type="SUPFAM" id="SSF51735">
    <property type="entry name" value="NAD(P)-binding Rossmann-fold domains"/>
    <property type="match status" value="1"/>
</dbReference>